<proteinExistence type="predicted"/>
<evidence type="ECO:0000256" key="1">
    <source>
        <dbReference type="ARBA" id="ARBA00022723"/>
    </source>
</evidence>
<accession>A0A8S5MD40</accession>
<name>A0A8S5MD40_9CAUD</name>
<organism evidence="4">
    <name type="scientific">Siphoviridae sp. cttxG5</name>
    <dbReference type="NCBI Taxonomy" id="2826498"/>
    <lineage>
        <taxon>Viruses</taxon>
        <taxon>Duplodnaviria</taxon>
        <taxon>Heunggongvirae</taxon>
        <taxon>Uroviricota</taxon>
        <taxon>Caudoviricetes</taxon>
    </lineage>
</organism>
<evidence type="ECO:0000313" key="4">
    <source>
        <dbReference type="EMBL" id="DAD80162.1"/>
    </source>
</evidence>
<keyword evidence="2" id="KW-0408">Iron</keyword>
<dbReference type="GO" id="GO:0046872">
    <property type="term" value="F:metal ion binding"/>
    <property type="evidence" value="ECO:0007669"/>
    <property type="project" value="UniProtKB-KW"/>
</dbReference>
<dbReference type="PANTHER" id="PTHR43432">
    <property type="entry name" value="SLR0285 PROTEIN"/>
    <property type="match status" value="1"/>
</dbReference>
<dbReference type="CDD" id="cd01335">
    <property type="entry name" value="Radical_SAM"/>
    <property type="match status" value="1"/>
</dbReference>
<dbReference type="InterPro" id="IPR007197">
    <property type="entry name" value="rSAM"/>
</dbReference>
<evidence type="ECO:0000256" key="3">
    <source>
        <dbReference type="ARBA" id="ARBA00023014"/>
    </source>
</evidence>
<dbReference type="GO" id="GO:0051536">
    <property type="term" value="F:iron-sulfur cluster binding"/>
    <property type="evidence" value="ECO:0007669"/>
    <property type="project" value="UniProtKB-KW"/>
</dbReference>
<dbReference type="SFLD" id="SFLDS00029">
    <property type="entry name" value="Radical_SAM"/>
    <property type="match status" value="1"/>
</dbReference>
<keyword evidence="3" id="KW-0411">Iron-sulfur</keyword>
<dbReference type="EMBL" id="BK014881">
    <property type="protein sequence ID" value="DAD80162.1"/>
    <property type="molecule type" value="Genomic_DNA"/>
</dbReference>
<sequence>MAEHYCNTPRITYEFPDCSMPMAFDTYNNCSFGCMYCFAQNQRGIGSKKKEYLHKEVKDVSVERIKRMFIDPDKHGGDFAPYIKARKVMQWGSMSDQFDNFERKYGTTLELLRFFKDIDYPLCFSTKGAWFTKDERYMDLIRGQKNWNFKFSIITSDAEKARVIERGVESPQARLEAIERIANAGAGGATLRLRPFIIGVSTPTYLDLIKEAFNRGATALSTEFFCLETRSPTLRELLPTISKMAGFDILAFYKKYSVQSGYLRLNRKVKEPFFRNMKELCDQLGMRFYVSDAHFKELCHNGSCCGLPPTWNYSRGQMCEALNICKRKGYVRWSDIKLDAENLLRARLEKAMNLGTREKYSKYYTMSAADYMKWCWNNPQAAHSPYKMFEGAMVPADERDSEGNIVYKYNGAKF</sequence>
<dbReference type="SFLD" id="SFLDG01084">
    <property type="entry name" value="Uncharacterised_Radical_SAM_Su"/>
    <property type="match status" value="1"/>
</dbReference>
<protein>
    <submittedName>
        <fullName evidence="4">DNA repair photolyase</fullName>
    </submittedName>
</protein>
<dbReference type="PANTHER" id="PTHR43432:SF3">
    <property type="entry name" value="SLR0285 PROTEIN"/>
    <property type="match status" value="1"/>
</dbReference>
<keyword evidence="1" id="KW-0479">Metal-binding</keyword>
<reference evidence="4" key="1">
    <citation type="journal article" date="2021" name="Proc. Natl. Acad. Sci. U.S.A.">
        <title>A Catalog of Tens of Thousands of Viruses from Human Metagenomes Reveals Hidden Associations with Chronic Diseases.</title>
        <authorList>
            <person name="Tisza M.J."/>
            <person name="Buck C.B."/>
        </authorList>
    </citation>
    <scope>NUCLEOTIDE SEQUENCE</scope>
    <source>
        <strain evidence="4">CttxG5</strain>
    </source>
</reference>
<dbReference type="InterPro" id="IPR040086">
    <property type="entry name" value="MJ0683-like"/>
</dbReference>
<evidence type="ECO:0000256" key="2">
    <source>
        <dbReference type="ARBA" id="ARBA00023004"/>
    </source>
</evidence>